<dbReference type="InterPro" id="IPR008331">
    <property type="entry name" value="Ferritin_DPS_dom"/>
</dbReference>
<evidence type="ECO:0000259" key="3">
    <source>
        <dbReference type="Pfam" id="PF00210"/>
    </source>
</evidence>
<protein>
    <submittedName>
        <fullName evidence="4">DNA starvation/stationary phase protection protein</fullName>
    </submittedName>
</protein>
<evidence type="ECO:0000313" key="4">
    <source>
        <dbReference type="EMBL" id="MDN4479782.1"/>
    </source>
</evidence>
<accession>A0ABT8GED2</accession>
<dbReference type="InterPro" id="IPR009078">
    <property type="entry name" value="Ferritin-like_SF"/>
</dbReference>
<comment type="similarity">
    <text evidence="1 2">Belongs to the Dps family.</text>
</comment>
<evidence type="ECO:0000256" key="1">
    <source>
        <dbReference type="ARBA" id="ARBA00009497"/>
    </source>
</evidence>
<dbReference type="PANTHER" id="PTHR42932:SF3">
    <property type="entry name" value="DNA PROTECTION DURING STARVATION PROTEIN"/>
    <property type="match status" value="1"/>
</dbReference>
<dbReference type="PANTHER" id="PTHR42932">
    <property type="entry name" value="GENERAL STRESS PROTEIN 20U"/>
    <property type="match status" value="1"/>
</dbReference>
<dbReference type="Pfam" id="PF00210">
    <property type="entry name" value="Ferritin"/>
    <property type="match status" value="1"/>
</dbReference>
<sequence length="164" mass="17983">MKETAMATKSSPDIGIKEEDLKSINAGLGQALADTFTLYLKTQGYHWNVTGPHFRSLHLMLEEQYNALFLAADDLAERMRALGVEAPGSMAEMLELATLKDHEPASDAMTMVKNLQRDHEAIAAAIRPLSEAADEAGDGATADLYNGRLDFHEETAWMLRAFAS</sequence>
<dbReference type="Proteomes" id="UP001172708">
    <property type="component" value="Unassembled WGS sequence"/>
</dbReference>
<organism evidence="4 5">
    <name type="scientific">Demequina muriae</name>
    <dbReference type="NCBI Taxonomy" id="3051664"/>
    <lineage>
        <taxon>Bacteria</taxon>
        <taxon>Bacillati</taxon>
        <taxon>Actinomycetota</taxon>
        <taxon>Actinomycetes</taxon>
        <taxon>Micrococcales</taxon>
        <taxon>Demequinaceae</taxon>
        <taxon>Demequina</taxon>
    </lineage>
</organism>
<keyword evidence="5" id="KW-1185">Reference proteome</keyword>
<dbReference type="InterPro" id="IPR023188">
    <property type="entry name" value="DPS_DNA-bd_CS"/>
</dbReference>
<dbReference type="PROSITE" id="PS00818">
    <property type="entry name" value="DPS_1"/>
    <property type="match status" value="1"/>
</dbReference>
<dbReference type="Gene3D" id="1.20.1260.10">
    <property type="match status" value="1"/>
</dbReference>
<feature type="domain" description="Ferritin/DPS" evidence="3">
    <location>
        <begin position="27"/>
        <end position="162"/>
    </location>
</feature>
<gene>
    <name evidence="4" type="ORF">QQX02_02430</name>
</gene>
<name>A0ABT8GED2_9MICO</name>
<dbReference type="InterPro" id="IPR002177">
    <property type="entry name" value="DPS_DNA-bd"/>
</dbReference>
<dbReference type="CDD" id="cd01043">
    <property type="entry name" value="DPS"/>
    <property type="match status" value="1"/>
</dbReference>
<dbReference type="SUPFAM" id="SSF47240">
    <property type="entry name" value="Ferritin-like"/>
    <property type="match status" value="1"/>
</dbReference>
<dbReference type="EMBL" id="JAUHQA010000001">
    <property type="protein sequence ID" value="MDN4479782.1"/>
    <property type="molecule type" value="Genomic_DNA"/>
</dbReference>
<dbReference type="InterPro" id="IPR012347">
    <property type="entry name" value="Ferritin-like"/>
</dbReference>
<dbReference type="PRINTS" id="PR01346">
    <property type="entry name" value="HELNAPAPROT"/>
</dbReference>
<evidence type="ECO:0000313" key="5">
    <source>
        <dbReference type="Proteomes" id="UP001172708"/>
    </source>
</evidence>
<reference evidence="4" key="1">
    <citation type="submission" date="2023-06" db="EMBL/GenBank/DDBJ databases">
        <title>Egi l300058.</title>
        <authorList>
            <person name="Gao L."/>
            <person name="Fang B.-Z."/>
            <person name="Li W.-J."/>
        </authorList>
    </citation>
    <scope>NUCLEOTIDE SEQUENCE</scope>
    <source>
        <strain evidence="4">EGI L300058</strain>
    </source>
</reference>
<dbReference type="PIRSF" id="PIRSF005900">
    <property type="entry name" value="Dps"/>
    <property type="match status" value="1"/>
</dbReference>
<evidence type="ECO:0000256" key="2">
    <source>
        <dbReference type="RuleBase" id="RU003875"/>
    </source>
</evidence>
<comment type="caution">
    <text evidence="4">The sequence shown here is derived from an EMBL/GenBank/DDBJ whole genome shotgun (WGS) entry which is preliminary data.</text>
</comment>
<proteinExistence type="inferred from homology"/>